<evidence type="ECO:0000313" key="3">
    <source>
        <dbReference type="Proteomes" id="UP000631034"/>
    </source>
</evidence>
<accession>A0A8J6YNK9</accession>
<gene>
    <name evidence="2" type="ORF">IHV25_00990</name>
</gene>
<name>A0A8J6YNK9_9PROT</name>
<feature type="compositionally biased region" description="Basic and acidic residues" evidence="1">
    <location>
        <begin position="162"/>
        <end position="171"/>
    </location>
</feature>
<dbReference type="PRINTS" id="PR01217">
    <property type="entry name" value="PRICHEXTENSN"/>
</dbReference>
<evidence type="ECO:0000256" key="1">
    <source>
        <dbReference type="SAM" id="MobiDB-lite"/>
    </source>
</evidence>
<dbReference type="Proteomes" id="UP000631034">
    <property type="component" value="Unassembled WGS sequence"/>
</dbReference>
<dbReference type="SUPFAM" id="SSF74653">
    <property type="entry name" value="TolA/TonB C-terminal domain"/>
    <property type="match status" value="1"/>
</dbReference>
<sequence>MKRAFILSALFHLALLALLILGVPLHLPTRDEIPEESFEIVDLVEIGDENTSLSEALRPKEKEPEPEPVPTPPPPQPQPPKPEPPKPEPVVTPPARPQPPEPAPPQETDDAPDEAPVVQAPPKPVRKPPEPKPQPQKPAQPTPEKPKTESSLDAWMKANQETPDKTQETPREVPSPTRGGRISEKLTATDLAALKYHVEKEWRLPGDGYAYEGMVVEVIVKTTATGEVLSVEALRDPTLGYDPLYQAFVSSAERAVRFASPLPVPPGKESVYENGIRFQFSPRGLSLR</sequence>
<dbReference type="Gene3D" id="3.30.1150.10">
    <property type="match status" value="1"/>
</dbReference>
<evidence type="ECO:0000313" key="2">
    <source>
        <dbReference type="EMBL" id="MBE1236232.1"/>
    </source>
</evidence>
<dbReference type="EMBL" id="JACZHT010000001">
    <property type="protein sequence ID" value="MBE1236232.1"/>
    <property type="molecule type" value="Genomic_DNA"/>
</dbReference>
<dbReference type="RefSeq" id="WP_192533102.1">
    <property type="nucleotide sequence ID" value="NZ_JACZHT010000001.1"/>
</dbReference>
<organism evidence="2 3">
    <name type="scientific">Phaeovibrio sulfidiphilus</name>
    <dbReference type="NCBI Taxonomy" id="1220600"/>
    <lineage>
        <taxon>Bacteria</taxon>
        <taxon>Pseudomonadati</taxon>
        <taxon>Pseudomonadota</taxon>
        <taxon>Alphaproteobacteria</taxon>
        <taxon>Rhodospirillales</taxon>
        <taxon>Rhodospirillaceae</taxon>
        <taxon>Phaeovibrio</taxon>
    </lineage>
</organism>
<feature type="region of interest" description="Disordered" evidence="1">
    <location>
        <begin position="51"/>
        <end position="185"/>
    </location>
</feature>
<dbReference type="AlphaFoldDB" id="A0A8J6YNK9"/>
<proteinExistence type="predicted"/>
<comment type="caution">
    <text evidence="2">The sequence shown here is derived from an EMBL/GenBank/DDBJ whole genome shotgun (WGS) entry which is preliminary data.</text>
</comment>
<protein>
    <submittedName>
        <fullName evidence="2">TonB C-terminal domain-containing protein</fullName>
    </submittedName>
</protein>
<keyword evidence="3" id="KW-1185">Reference proteome</keyword>
<feature type="compositionally biased region" description="Pro residues" evidence="1">
    <location>
        <begin position="67"/>
        <end position="105"/>
    </location>
</feature>
<feature type="compositionally biased region" description="Pro residues" evidence="1">
    <location>
        <begin position="131"/>
        <end position="143"/>
    </location>
</feature>
<reference evidence="2" key="1">
    <citation type="submission" date="2020-10" db="EMBL/GenBank/DDBJ databases">
        <title>Genome sequence of the unusual species of purple photosynthetic bacteria, Phaeovibrio sulfidiphilus DSM 23193, type strain.</title>
        <authorList>
            <person name="Kyndt J.A."/>
            <person name="Meyer T.E."/>
        </authorList>
    </citation>
    <scope>NUCLEOTIDE SEQUENCE</scope>
    <source>
        <strain evidence="2">DSM 23193</strain>
    </source>
</reference>
<dbReference type="Pfam" id="PF13103">
    <property type="entry name" value="TonB_2"/>
    <property type="match status" value="1"/>
</dbReference>